<proteinExistence type="predicted"/>
<keyword evidence="3" id="KW-1185">Reference proteome</keyword>
<dbReference type="Proteomes" id="UP000199492">
    <property type="component" value="Unassembled WGS sequence"/>
</dbReference>
<name>A0A1G8BI78_9FLAO</name>
<dbReference type="AlphaFoldDB" id="A0A1G8BI78"/>
<dbReference type="OrthoDB" id="5464673at2"/>
<dbReference type="EMBL" id="FNCZ01000002">
    <property type="protein sequence ID" value="SDH32280.1"/>
    <property type="molecule type" value="Genomic_DNA"/>
</dbReference>
<dbReference type="Pfam" id="PF14903">
    <property type="entry name" value="WG_beta_rep"/>
    <property type="match status" value="2"/>
</dbReference>
<evidence type="ECO:0000313" key="3">
    <source>
        <dbReference type="Proteomes" id="UP000199492"/>
    </source>
</evidence>
<feature type="chain" id="PRO_5011781403" evidence="1">
    <location>
        <begin position="21"/>
        <end position="203"/>
    </location>
</feature>
<evidence type="ECO:0000313" key="2">
    <source>
        <dbReference type="EMBL" id="SDH32280.1"/>
    </source>
</evidence>
<dbReference type="STRING" id="262004.SAMN04489796_102326"/>
<feature type="signal peptide" evidence="1">
    <location>
        <begin position="1"/>
        <end position="20"/>
    </location>
</feature>
<keyword evidence="1" id="KW-0732">Signal</keyword>
<sequence>MKRALLLLLVLIMVPLFGNGQTIEDIDFVSPFHNGLAAIKKNGQWAFIDTKGAIAIDYRSDLVLTTIDNVSYPMFSDDRCIIETSKAGISYFGYIDTTGTTVIDPQFLNAANFNNGKALALELIKKTVAKNEALDKNIVYYKYYEVVIDLDGTVEYYLNPAGVNVVVDKEFLRQPPTIAAKRLSDHLYAVKNKNNKWSLIKLK</sequence>
<reference evidence="3" key="1">
    <citation type="submission" date="2016-10" db="EMBL/GenBank/DDBJ databases">
        <authorList>
            <person name="Varghese N."/>
            <person name="Submissions S."/>
        </authorList>
    </citation>
    <scope>NUCLEOTIDE SEQUENCE [LARGE SCALE GENOMIC DNA]</scope>
    <source>
        <strain evidence="3">DSM 15363</strain>
    </source>
</reference>
<protein>
    <submittedName>
        <fullName evidence="2">WG containing repeat-containing protein</fullName>
    </submittedName>
</protein>
<dbReference type="InterPro" id="IPR032774">
    <property type="entry name" value="WG_beta_rep"/>
</dbReference>
<organism evidence="2 3">
    <name type="scientific">Winogradskyella thalassocola</name>
    <dbReference type="NCBI Taxonomy" id="262004"/>
    <lineage>
        <taxon>Bacteria</taxon>
        <taxon>Pseudomonadati</taxon>
        <taxon>Bacteroidota</taxon>
        <taxon>Flavobacteriia</taxon>
        <taxon>Flavobacteriales</taxon>
        <taxon>Flavobacteriaceae</taxon>
        <taxon>Winogradskyella</taxon>
    </lineage>
</organism>
<dbReference type="RefSeq" id="WP_092467196.1">
    <property type="nucleotide sequence ID" value="NZ_FNCZ01000002.1"/>
</dbReference>
<evidence type="ECO:0000256" key="1">
    <source>
        <dbReference type="SAM" id="SignalP"/>
    </source>
</evidence>
<accession>A0A1G8BI78</accession>
<gene>
    <name evidence="2" type="ORF">SAMN04489796_102326</name>
</gene>